<dbReference type="KEGG" id="pfer:IRI77_34985"/>
<feature type="domain" description="Peptidase S9 prolyl oligopeptidase catalytic" evidence="2">
    <location>
        <begin position="192"/>
        <end position="326"/>
    </location>
</feature>
<dbReference type="PANTHER" id="PTHR43037:SF1">
    <property type="entry name" value="BLL1128 PROTEIN"/>
    <property type="match status" value="1"/>
</dbReference>
<dbReference type="GO" id="GO:0006508">
    <property type="term" value="P:proteolysis"/>
    <property type="evidence" value="ECO:0007669"/>
    <property type="project" value="InterPro"/>
</dbReference>
<protein>
    <submittedName>
        <fullName evidence="3">Prolyl oligopeptidase family serine peptidase</fullName>
    </submittedName>
</protein>
<organism evidence="3 4">
    <name type="scientific">Paludibaculum fermentans</name>
    <dbReference type="NCBI Taxonomy" id="1473598"/>
    <lineage>
        <taxon>Bacteria</taxon>
        <taxon>Pseudomonadati</taxon>
        <taxon>Acidobacteriota</taxon>
        <taxon>Terriglobia</taxon>
        <taxon>Bryobacterales</taxon>
        <taxon>Bryobacteraceae</taxon>
        <taxon>Paludibaculum</taxon>
    </lineage>
</organism>
<sequence>MFRLLLILAAALQAEPVRPVPPPGVDVPAADRKDLEAGLQRLHSSLEKLKGNPLLPDVQIYHEAARYALQYNEFFKSEEIFKAKELLREGQVRADQLLKGEAPWTTATGLVVRGYVSKIDKSVQPYGLYIPPNGPRRWRLDAWFHGRSEVLSEVNFLWEREHSVGEFTPPDSIVLFLYGRYCNANKLAGEVDLFEALADVKRHYPIDDNRIVVRGFSMGGAAAWHIAAHHAGLWAAAAPGAGFSETPEFLKLTPEQIAATPEWEKALWHMYNATDYASNFYNLPVVAYNGDIDPQKQAADVMERELKLEGMQLSRVYGPNTGHRYHPDSKPQINAIVDANSTRDPYPSRIRFTTWTLSYNRMKWVVVEGLEKHWQRARVDAQQTETGVEAKTTGVVLLNFEFGPGGAKPDFRTVTVDGQKLTVNSPQTDRSWTVKLRKTAGRWTVAGGEEPGLHKVHGLQGPIDDAFLDSFVFVKPSGTPLSEKTGEWTASELSRAIREWRRQFRGDAQVLDDSAVTDDVIASSNLVLWGDPHSNRILARILDKLPVQWTAEAVVFQGRRYPAATHVPVLIFPNPLNPKKYVVLNSGVTFREFDNLNNARQVPKLPDWAILDTTQPPEEHTPGKVVTAGFFNENWGLTP</sequence>
<dbReference type="GO" id="GO:0008236">
    <property type="term" value="F:serine-type peptidase activity"/>
    <property type="evidence" value="ECO:0007669"/>
    <property type="project" value="InterPro"/>
</dbReference>
<dbReference type="Proteomes" id="UP000593892">
    <property type="component" value="Chromosome"/>
</dbReference>
<keyword evidence="4" id="KW-1185">Reference proteome</keyword>
<dbReference type="InterPro" id="IPR029058">
    <property type="entry name" value="AB_hydrolase_fold"/>
</dbReference>
<dbReference type="EMBL" id="CP063849">
    <property type="protein sequence ID" value="QOY87886.1"/>
    <property type="molecule type" value="Genomic_DNA"/>
</dbReference>
<proteinExistence type="predicted"/>
<keyword evidence="1" id="KW-0732">Signal</keyword>
<dbReference type="InterPro" id="IPR050955">
    <property type="entry name" value="Plant_Biomass_Hydrol_Est"/>
</dbReference>
<evidence type="ECO:0000256" key="1">
    <source>
        <dbReference type="ARBA" id="ARBA00022729"/>
    </source>
</evidence>
<evidence type="ECO:0000313" key="3">
    <source>
        <dbReference type="EMBL" id="QOY87886.1"/>
    </source>
</evidence>
<evidence type="ECO:0000259" key="2">
    <source>
        <dbReference type="Pfam" id="PF00326"/>
    </source>
</evidence>
<dbReference type="Pfam" id="PF00326">
    <property type="entry name" value="Peptidase_S9"/>
    <property type="match status" value="1"/>
</dbReference>
<dbReference type="SUPFAM" id="SSF53474">
    <property type="entry name" value="alpha/beta-Hydrolases"/>
    <property type="match status" value="1"/>
</dbReference>
<name>A0A7S7NQE8_PALFE</name>
<evidence type="ECO:0000313" key="4">
    <source>
        <dbReference type="Proteomes" id="UP000593892"/>
    </source>
</evidence>
<dbReference type="Gene3D" id="3.40.50.1820">
    <property type="entry name" value="alpha/beta hydrolase"/>
    <property type="match status" value="1"/>
</dbReference>
<reference evidence="3 4" key="1">
    <citation type="submission" date="2020-10" db="EMBL/GenBank/DDBJ databases">
        <title>Complete genome sequence of Paludibaculum fermentans P105T, a facultatively anaerobic acidobacterium capable of dissimilatory Fe(III) reduction.</title>
        <authorList>
            <person name="Dedysh S.N."/>
            <person name="Beletsky A.V."/>
            <person name="Kulichevskaya I.S."/>
            <person name="Mardanov A.V."/>
            <person name="Ravin N.V."/>
        </authorList>
    </citation>
    <scope>NUCLEOTIDE SEQUENCE [LARGE SCALE GENOMIC DNA]</scope>
    <source>
        <strain evidence="3 4">P105</strain>
    </source>
</reference>
<gene>
    <name evidence="3" type="ORF">IRI77_34985</name>
</gene>
<dbReference type="AlphaFoldDB" id="A0A7S7NQE8"/>
<dbReference type="InterPro" id="IPR001375">
    <property type="entry name" value="Peptidase_S9_cat"/>
</dbReference>
<dbReference type="PANTHER" id="PTHR43037">
    <property type="entry name" value="UNNAMED PRODUCT-RELATED"/>
    <property type="match status" value="1"/>
</dbReference>
<dbReference type="RefSeq" id="WP_194449553.1">
    <property type="nucleotide sequence ID" value="NZ_CP063849.1"/>
</dbReference>
<accession>A0A7S7NQE8</accession>